<comment type="caution">
    <text evidence="2">The sequence shown here is derived from an EMBL/GenBank/DDBJ whole genome shotgun (WGS) entry which is preliminary data.</text>
</comment>
<proteinExistence type="predicted"/>
<accession>A0AA35UI20</accession>
<evidence type="ECO:0008006" key="4">
    <source>
        <dbReference type="Google" id="ProtNLM"/>
    </source>
</evidence>
<evidence type="ECO:0000256" key="1">
    <source>
        <dbReference type="SAM" id="Phobius"/>
    </source>
</evidence>
<keyword evidence="1" id="KW-1133">Transmembrane helix</keyword>
<sequence>MKVLELGQETLEAQGQVMQRQALRIARRVAYGVIAAIFGLFALISLHGFMWAFALDIFHFSALGAASVVLGIDVLLVIIFGLLAARHVPDVMEFEARVRRDRKFAEFKQALAFSTLTGILLGPLGRFAGKKAAGGLRNIFTRR</sequence>
<evidence type="ECO:0000313" key="3">
    <source>
        <dbReference type="Proteomes" id="UP001176960"/>
    </source>
</evidence>
<feature type="transmembrane region" description="Helical" evidence="1">
    <location>
        <begin position="60"/>
        <end position="85"/>
    </location>
</feature>
<keyword evidence="1" id="KW-0472">Membrane</keyword>
<organism evidence="2 3">
    <name type="scientific">Brytella acorum</name>
    <dbReference type="NCBI Taxonomy" id="2959299"/>
    <lineage>
        <taxon>Bacteria</taxon>
        <taxon>Pseudomonadati</taxon>
        <taxon>Pseudomonadota</taxon>
        <taxon>Alphaproteobacteria</taxon>
        <taxon>Acetobacterales</taxon>
        <taxon>Acetobacteraceae</taxon>
        <taxon>Brytella</taxon>
    </lineage>
</organism>
<dbReference type="Proteomes" id="UP001176960">
    <property type="component" value="Unassembled WGS sequence"/>
</dbReference>
<gene>
    <name evidence="2" type="ORF">LMG32879_002666</name>
</gene>
<protein>
    <recommendedName>
        <fullName evidence="4">Phage holin family protein</fullName>
    </recommendedName>
</protein>
<name>A0AA35UI20_9PROT</name>
<keyword evidence="1" id="KW-0812">Transmembrane</keyword>
<dbReference type="EMBL" id="CATKSH010000024">
    <property type="protein sequence ID" value="CAI9121812.1"/>
    <property type="molecule type" value="Genomic_DNA"/>
</dbReference>
<feature type="transmembrane region" description="Helical" evidence="1">
    <location>
        <begin position="29"/>
        <end position="54"/>
    </location>
</feature>
<keyword evidence="3" id="KW-1185">Reference proteome</keyword>
<dbReference type="AlphaFoldDB" id="A0AA35UI20"/>
<evidence type="ECO:0000313" key="2">
    <source>
        <dbReference type="EMBL" id="CAI9121812.1"/>
    </source>
</evidence>
<dbReference type="RefSeq" id="WP_289840958.1">
    <property type="nucleotide sequence ID" value="NZ_CATKSH010000024.1"/>
</dbReference>
<reference evidence="2" key="1">
    <citation type="submission" date="2023-03" db="EMBL/GenBank/DDBJ databases">
        <authorList>
            <person name="Cleenwerck I."/>
        </authorList>
    </citation>
    <scope>NUCLEOTIDE SEQUENCE</scope>
    <source>
        <strain evidence="2">LMG 32879</strain>
    </source>
</reference>